<evidence type="ECO:0000256" key="3">
    <source>
        <dbReference type="ARBA" id="ARBA00022777"/>
    </source>
</evidence>
<dbReference type="RefSeq" id="WP_007256788.1">
    <property type="nucleotide sequence ID" value="NZ_CH724109.1"/>
</dbReference>
<accession>Q2CF69</accession>
<proteinExistence type="inferred from homology"/>
<dbReference type="Proteomes" id="UP000003635">
    <property type="component" value="Unassembled WGS sequence"/>
</dbReference>
<keyword evidence="6" id="KW-1185">Reference proteome</keyword>
<keyword evidence="2" id="KW-0808">Transferase</keyword>
<dbReference type="EMBL" id="AAOT01000014">
    <property type="protein sequence ID" value="EAR51258.1"/>
    <property type="molecule type" value="Genomic_DNA"/>
</dbReference>
<evidence type="ECO:0000313" key="5">
    <source>
        <dbReference type="EMBL" id="EAR51258.1"/>
    </source>
</evidence>
<dbReference type="Gene3D" id="3.40.1190.20">
    <property type="match status" value="1"/>
</dbReference>
<reference evidence="5 6" key="1">
    <citation type="journal article" date="2010" name="J. Bacteriol.">
        <title>Genome sequences of Oceanicola granulosus HTCC2516(T) and Oceanicola batsensis HTCC2597(TDelta).</title>
        <authorList>
            <person name="Thrash J.C."/>
            <person name="Cho J.C."/>
            <person name="Vergin K.L."/>
            <person name="Giovannoni S.J."/>
        </authorList>
    </citation>
    <scope>NUCLEOTIDE SEQUENCE [LARGE SCALE GENOMIC DNA]</scope>
    <source>
        <strain evidence="6">ATCC BAA-861 / DSM 15982 / KCTC 12143 / HTCC2516</strain>
    </source>
</reference>
<dbReference type="eggNOG" id="COG0524">
    <property type="taxonomic scope" value="Bacteria"/>
</dbReference>
<comment type="caution">
    <text evidence="5">The sequence shown here is derived from an EMBL/GenBank/DDBJ whole genome shotgun (WGS) entry which is preliminary data.</text>
</comment>
<dbReference type="SUPFAM" id="SSF53613">
    <property type="entry name" value="Ribokinase-like"/>
    <property type="match status" value="1"/>
</dbReference>
<dbReference type="PANTHER" id="PTHR43320">
    <property type="entry name" value="SUGAR KINASE"/>
    <property type="match status" value="1"/>
</dbReference>
<dbReference type="PANTHER" id="PTHR43320:SF3">
    <property type="entry name" value="CARBOHYDRATE KINASE PFKB DOMAIN-CONTAINING PROTEIN"/>
    <property type="match status" value="1"/>
</dbReference>
<protein>
    <recommendedName>
        <fullName evidence="4">Carbohydrate kinase PfkB domain-containing protein</fullName>
    </recommendedName>
</protein>
<dbReference type="AlphaFoldDB" id="Q2CF69"/>
<dbReference type="InterPro" id="IPR011611">
    <property type="entry name" value="PfkB_dom"/>
</dbReference>
<sequence>MSTPRVVTFGDNVVDCYVGRGEMYPGGNAVNVAAHLSRFGARAAYCGAVGDDPAGRHVRDSLRDAGVETTRLRMGGGPTAFCLIGHEEGDRVFLGADLGVSIIAPEAEDLSAIAQGDAVHTGRSSRIEPHLADLAERARLSYDFAVVRDADRIGRIAPLCFLASFSGGDLSDGEAEELARSAREAGADWVLVTLGGRGALLAGPGGMHRAEAVAADLVDTLGAGDTFIARVLFGLLTEEAPETLLRAAAREAAQTCSRYGGFGPAAPIAVDRSRAKSLSEIYSTETTVRA</sequence>
<dbReference type="HOGENOM" id="CLU_027634_13_0_5"/>
<dbReference type="PROSITE" id="PS00583">
    <property type="entry name" value="PFKB_KINASES_1"/>
    <property type="match status" value="1"/>
</dbReference>
<gene>
    <name evidence="5" type="ORF">OG2516_17555</name>
</gene>
<evidence type="ECO:0000256" key="1">
    <source>
        <dbReference type="ARBA" id="ARBA00010688"/>
    </source>
</evidence>
<dbReference type="OrthoDB" id="9775849at2"/>
<dbReference type="InterPro" id="IPR029056">
    <property type="entry name" value="Ribokinase-like"/>
</dbReference>
<feature type="domain" description="Carbohydrate kinase PfkB" evidence="4">
    <location>
        <begin position="15"/>
        <end position="261"/>
    </location>
</feature>
<evidence type="ECO:0000259" key="4">
    <source>
        <dbReference type="Pfam" id="PF00294"/>
    </source>
</evidence>
<dbReference type="STRING" id="314256.OG2516_17555"/>
<evidence type="ECO:0000313" key="6">
    <source>
        <dbReference type="Proteomes" id="UP000003635"/>
    </source>
</evidence>
<dbReference type="InterPro" id="IPR002173">
    <property type="entry name" value="Carboh/pur_kinase_PfkB_CS"/>
</dbReference>
<organism evidence="5 6">
    <name type="scientific">Oceanicola granulosus (strain ATCC BAA-861 / DSM 15982 / KCTC 12143 / HTCC2516)</name>
    <dbReference type="NCBI Taxonomy" id="314256"/>
    <lineage>
        <taxon>Bacteria</taxon>
        <taxon>Pseudomonadati</taxon>
        <taxon>Pseudomonadota</taxon>
        <taxon>Alphaproteobacteria</taxon>
        <taxon>Rhodobacterales</taxon>
        <taxon>Roseobacteraceae</taxon>
        <taxon>Oceanicola</taxon>
    </lineage>
</organism>
<evidence type="ECO:0000256" key="2">
    <source>
        <dbReference type="ARBA" id="ARBA00022679"/>
    </source>
</evidence>
<dbReference type="GO" id="GO:0016301">
    <property type="term" value="F:kinase activity"/>
    <property type="evidence" value="ECO:0007669"/>
    <property type="project" value="UniProtKB-KW"/>
</dbReference>
<dbReference type="InterPro" id="IPR052700">
    <property type="entry name" value="Carb_kinase_PfkB-like"/>
</dbReference>
<keyword evidence="3" id="KW-0418">Kinase</keyword>
<comment type="similarity">
    <text evidence="1">Belongs to the carbohydrate kinase PfkB family.</text>
</comment>
<name>Q2CF69_OCEGH</name>
<dbReference type="Pfam" id="PF00294">
    <property type="entry name" value="PfkB"/>
    <property type="match status" value="1"/>
</dbReference>